<gene>
    <name evidence="3" type="ORF">BSCA_0371</name>
</gene>
<protein>
    <submittedName>
        <fullName evidence="3">Transposase</fullName>
    </submittedName>
</protein>
<dbReference type="eggNOG" id="COG2963">
    <property type="taxonomic scope" value="Bacteria"/>
</dbReference>
<sequence length="155" mass="16959">MAALFGEGLGYKAAARRVGMPVMTAKKWSLAYRVGGREALMAKRGGNRSYDWDTKVAAARDHVDRGVAKSVVMERYAIACVTTLEAWCRAYRAGGAEALRPGRRGRPRGSGPRPEPDPTPEGALREENEFLRARVAYLEKALALPASRSPTGRKR</sequence>
<name>A0A087D3D4_9BIFI</name>
<dbReference type="GO" id="GO:0043565">
    <property type="term" value="F:sequence-specific DNA binding"/>
    <property type="evidence" value="ECO:0007669"/>
    <property type="project" value="InterPro"/>
</dbReference>
<feature type="domain" description="Insertion element IS150 protein InsJ-like helix-turn-helix" evidence="2">
    <location>
        <begin position="64"/>
        <end position="108"/>
    </location>
</feature>
<evidence type="ECO:0000313" key="3">
    <source>
        <dbReference type="EMBL" id="KFI90034.1"/>
    </source>
</evidence>
<dbReference type="Pfam" id="PF13518">
    <property type="entry name" value="HTH_28"/>
    <property type="match status" value="1"/>
</dbReference>
<dbReference type="AlphaFoldDB" id="A0A087D3D4"/>
<comment type="caution">
    <text evidence="3">The sequence shown here is derived from an EMBL/GenBank/DDBJ whole genome shotgun (WGS) entry which is preliminary data.</text>
</comment>
<dbReference type="STRING" id="158787.BSCA_0371"/>
<dbReference type="EMBL" id="JGZO01000034">
    <property type="protein sequence ID" value="KFI90034.1"/>
    <property type="molecule type" value="Genomic_DNA"/>
</dbReference>
<accession>A0A087D3D4</accession>
<reference evidence="3 4" key="1">
    <citation type="submission" date="2014-03" db="EMBL/GenBank/DDBJ databases">
        <title>Genomics of Bifidobacteria.</title>
        <authorList>
            <person name="Ventura M."/>
            <person name="Milani C."/>
            <person name="Lugli G.A."/>
        </authorList>
    </citation>
    <scope>NUCLEOTIDE SEQUENCE [LARGE SCALE GENOMIC DNA]</scope>
    <source>
        <strain evidence="3 4">LMG 21589</strain>
    </source>
</reference>
<dbReference type="Proteomes" id="UP000029033">
    <property type="component" value="Unassembled WGS sequence"/>
</dbReference>
<keyword evidence="4" id="KW-1185">Reference proteome</keyword>
<evidence type="ECO:0000259" key="2">
    <source>
        <dbReference type="Pfam" id="PF13518"/>
    </source>
</evidence>
<organism evidence="3 4">
    <name type="scientific">Bifidobacterium scardovii</name>
    <dbReference type="NCBI Taxonomy" id="158787"/>
    <lineage>
        <taxon>Bacteria</taxon>
        <taxon>Bacillati</taxon>
        <taxon>Actinomycetota</taxon>
        <taxon>Actinomycetes</taxon>
        <taxon>Bifidobacteriales</taxon>
        <taxon>Bifidobacteriaceae</taxon>
        <taxon>Bifidobacterium</taxon>
    </lineage>
</organism>
<feature type="region of interest" description="Disordered" evidence="1">
    <location>
        <begin position="98"/>
        <end position="126"/>
    </location>
</feature>
<dbReference type="InterPro" id="IPR055247">
    <property type="entry name" value="InsJ-like_HTH"/>
</dbReference>
<evidence type="ECO:0000313" key="4">
    <source>
        <dbReference type="Proteomes" id="UP000029033"/>
    </source>
</evidence>
<dbReference type="InterPro" id="IPR010921">
    <property type="entry name" value="Trp_repressor/repl_initiator"/>
</dbReference>
<evidence type="ECO:0000256" key="1">
    <source>
        <dbReference type="SAM" id="MobiDB-lite"/>
    </source>
</evidence>
<dbReference type="SUPFAM" id="SSF48295">
    <property type="entry name" value="TrpR-like"/>
    <property type="match status" value="1"/>
</dbReference>
<proteinExistence type="predicted"/>